<dbReference type="STRING" id="1789224.BFG52_06525"/>
<evidence type="ECO:0000256" key="3">
    <source>
        <dbReference type="ARBA" id="ARBA00022801"/>
    </source>
</evidence>
<dbReference type="SUPFAM" id="SSF52096">
    <property type="entry name" value="ClpP/crotonase"/>
    <property type="match status" value="1"/>
</dbReference>
<dbReference type="NCBIfam" id="NF004127">
    <property type="entry name" value="PRK05617.1"/>
    <property type="match status" value="1"/>
</dbReference>
<dbReference type="EC" id="3.1.2.4" evidence="2"/>
<dbReference type="OrthoDB" id="9790967at2"/>
<dbReference type="Pfam" id="PF16113">
    <property type="entry name" value="ECH_2"/>
    <property type="match status" value="1"/>
</dbReference>
<protein>
    <recommendedName>
        <fullName evidence="2">3-hydroxyisobutyryl-CoA hydrolase</fullName>
        <ecNumber evidence="2">3.1.2.4</ecNumber>
    </recommendedName>
</protein>
<name>A0A1B2LYS5_9GAMM</name>
<evidence type="ECO:0000256" key="1">
    <source>
        <dbReference type="ARBA" id="ARBA00001709"/>
    </source>
</evidence>
<feature type="domain" description="Enoyl-CoA hydratase/isomerase" evidence="4">
    <location>
        <begin position="16"/>
        <end position="332"/>
    </location>
</feature>
<proteinExistence type="predicted"/>
<gene>
    <name evidence="5" type="ORF">BFG52_06525</name>
</gene>
<dbReference type="CDD" id="cd06558">
    <property type="entry name" value="crotonase-like"/>
    <property type="match status" value="1"/>
</dbReference>
<dbReference type="Proteomes" id="UP000093391">
    <property type="component" value="Chromosome"/>
</dbReference>
<keyword evidence="3" id="KW-0378">Hydrolase</keyword>
<dbReference type="PANTHER" id="PTHR43176:SF3">
    <property type="entry name" value="3-HYDROXYISOBUTYRYL-COA HYDROLASE, MITOCHONDRIAL"/>
    <property type="match status" value="1"/>
</dbReference>
<keyword evidence="6" id="KW-1185">Reference proteome</keyword>
<evidence type="ECO:0000313" key="6">
    <source>
        <dbReference type="Proteomes" id="UP000093391"/>
    </source>
</evidence>
<dbReference type="Gene3D" id="3.90.226.10">
    <property type="entry name" value="2-enoyl-CoA Hydratase, Chain A, domain 1"/>
    <property type="match status" value="1"/>
</dbReference>
<dbReference type="GO" id="GO:0003860">
    <property type="term" value="F:3-hydroxyisobutyryl-CoA hydrolase activity"/>
    <property type="evidence" value="ECO:0007669"/>
    <property type="project" value="UniProtKB-EC"/>
</dbReference>
<sequence>MTQQQHLCIAQHGAWGTIQLDRTQHLNALSYEMIQGIRQQLQHWATDDKIEAILISSNSPKAFCAGGDIRHLYDSFVQQTADYRDYFCAEYAMLDQLQHYSKPVVALLDGYVLGGGFGLANACHICVSTEKSRFAMPETAIGYFPDVGATYFLSRRQEVGCYMALSGEQISSQDALHYAFIDYLVESSQWAELQQVLLSSTQPSVANIRYILTDFAALPGESALKQKEACIRKHFSLSTVEDIEQSLAQEQDPADQAWAQQLAATLQQRSLLAKQVSLLLQHYGAQLEREDAMQLERDLQNIWCEQGDIIEGIRALIVDKDKNPQWQAANPALLQKTLQICQAYTASSSV</sequence>
<accession>A0A1B2LYS5</accession>
<evidence type="ECO:0000259" key="4">
    <source>
        <dbReference type="Pfam" id="PF16113"/>
    </source>
</evidence>
<dbReference type="PANTHER" id="PTHR43176">
    <property type="entry name" value="3-HYDROXYISOBUTYRYL-COA HYDROLASE-RELATED"/>
    <property type="match status" value="1"/>
</dbReference>
<dbReference type="RefSeq" id="WP_067553772.1">
    <property type="nucleotide sequence ID" value="NZ_CP016895.1"/>
</dbReference>
<dbReference type="AlphaFoldDB" id="A0A1B2LYS5"/>
<dbReference type="EMBL" id="CP016895">
    <property type="protein sequence ID" value="AOA58039.1"/>
    <property type="molecule type" value="Genomic_DNA"/>
</dbReference>
<dbReference type="InterPro" id="IPR029045">
    <property type="entry name" value="ClpP/crotonase-like_dom_sf"/>
</dbReference>
<dbReference type="GO" id="GO:0006574">
    <property type="term" value="P:L-valine catabolic process"/>
    <property type="evidence" value="ECO:0007669"/>
    <property type="project" value="TreeGrafter"/>
</dbReference>
<evidence type="ECO:0000313" key="5">
    <source>
        <dbReference type="EMBL" id="AOA58039.1"/>
    </source>
</evidence>
<evidence type="ECO:0000256" key="2">
    <source>
        <dbReference type="ARBA" id="ARBA00011915"/>
    </source>
</evidence>
<dbReference type="KEGG" id="ala:BFG52_06525"/>
<dbReference type="InterPro" id="IPR045004">
    <property type="entry name" value="ECH_dom"/>
</dbReference>
<comment type="catalytic activity">
    <reaction evidence="1">
        <text>3-hydroxy-2-methylpropanoyl-CoA + H2O = 3-hydroxy-2-methylpropanoate + CoA + H(+)</text>
        <dbReference type="Rhea" id="RHEA:20888"/>
        <dbReference type="ChEBI" id="CHEBI:11805"/>
        <dbReference type="ChEBI" id="CHEBI:15377"/>
        <dbReference type="ChEBI" id="CHEBI:15378"/>
        <dbReference type="ChEBI" id="CHEBI:57287"/>
        <dbReference type="ChEBI" id="CHEBI:57340"/>
        <dbReference type="EC" id="3.1.2.4"/>
    </reaction>
</comment>
<dbReference type="InterPro" id="IPR032259">
    <property type="entry name" value="HIBYL-CoA-H"/>
</dbReference>
<reference evidence="5 6" key="1">
    <citation type="submission" date="2016-08" db="EMBL/GenBank/DDBJ databases">
        <authorList>
            <person name="Seilhamer J.J."/>
        </authorList>
    </citation>
    <scope>NUCLEOTIDE SEQUENCE [LARGE SCALE GENOMIC DNA]</scope>
    <source>
        <strain evidence="5 6">BRTC-1</strain>
    </source>
</reference>
<organism evidence="5 6">
    <name type="scientific">Acinetobacter larvae</name>
    <dbReference type="NCBI Taxonomy" id="1789224"/>
    <lineage>
        <taxon>Bacteria</taxon>
        <taxon>Pseudomonadati</taxon>
        <taxon>Pseudomonadota</taxon>
        <taxon>Gammaproteobacteria</taxon>
        <taxon>Moraxellales</taxon>
        <taxon>Moraxellaceae</taxon>
        <taxon>Acinetobacter</taxon>
    </lineage>
</organism>